<dbReference type="PANTHER" id="PTHR37464:SF1">
    <property type="entry name" value="BLL2463 PROTEIN"/>
    <property type="match status" value="1"/>
</dbReference>
<sequence length="669" mass="73699">MAFLYPSFLFALSAISVPVILHLVQLRRAKRIEFSNVRFIQASKDLTASQRTLKEWLILLCRIFFIIFLVLAFAQPFLPAAESVAAADASDVTVVVDNSYSMQNMQEGEDLDLLTAAVDKAHSVLDLFPVSTAFSIVSSNKSNLGSSVQAGEAGSLLDNLAFTANTTGTVGRNSRNASHIFLISDFQKSTYNSRLLSELDSTCQIHILPLKGATTTNIAIDSAYLEDEFIRPASDNLLHVRIFNAGNEPVKDVPVKLFIDNQQVAALSIDIAAKQAAEAVLSFRLNGGSLKKAYVQVEDFPVEFDNAYYFTLAPSATIEIAEITDNAVNSVQRLYGNESFFRLSQFNAGNLDYAQVNASQLIVLNQVSSLSPALAASVANYVNSGGTVAVIPAAKGDVNGYESLFQNLSVPATMSEASAEATKTMLNAPDPENPFFKSIFSDYDPKMEMPEAVRSVIWARASEDVLKYRGGAPFLSRFDRGKGHLFLMAAPLGDDFSSLASHALFVPIMYKIAISSYKQEQQLSYTLAEGTISLPAGGINSTREGVYKLQHDSLAFIPEQQIRGRRLYFTVPSEMGEAGFYNLQLQDSTYTTLAFNYSQEESYLEQYSPDELRGLAGKNRENIHVYDYGDAFSVKGEFEKQFFGVKLWKYCLILCLFFLMAEIALVRLL</sequence>
<dbReference type="InterPro" id="IPR011933">
    <property type="entry name" value="Double_TM_dom"/>
</dbReference>
<dbReference type="Pfam" id="PF07584">
    <property type="entry name" value="BatA"/>
    <property type="match status" value="1"/>
</dbReference>
<evidence type="ECO:0000259" key="2">
    <source>
        <dbReference type="Pfam" id="PF07584"/>
    </source>
</evidence>
<proteinExistence type="predicted"/>
<dbReference type="PANTHER" id="PTHR37464">
    <property type="entry name" value="BLL2463 PROTEIN"/>
    <property type="match status" value="1"/>
</dbReference>
<gene>
    <name evidence="3" type="ORF">ACFSKU_00675</name>
</gene>
<organism evidence="3 4">
    <name type="scientific">Pontibacter silvestris</name>
    <dbReference type="NCBI Taxonomy" id="2305183"/>
    <lineage>
        <taxon>Bacteria</taxon>
        <taxon>Pseudomonadati</taxon>
        <taxon>Bacteroidota</taxon>
        <taxon>Cytophagia</taxon>
        <taxon>Cytophagales</taxon>
        <taxon>Hymenobacteraceae</taxon>
        <taxon>Pontibacter</taxon>
    </lineage>
</organism>
<dbReference type="InterPro" id="IPR024163">
    <property type="entry name" value="Aerotolerance_reg_N"/>
</dbReference>
<feature type="domain" description="Aerotolerance regulator N-terminal" evidence="2">
    <location>
        <begin position="1"/>
        <end position="76"/>
    </location>
</feature>
<protein>
    <submittedName>
        <fullName evidence="3">BatA domain-containing protein</fullName>
    </submittedName>
</protein>
<keyword evidence="4" id="KW-1185">Reference proteome</keyword>
<feature type="transmembrane region" description="Helical" evidence="1">
    <location>
        <begin position="6"/>
        <end position="24"/>
    </location>
</feature>
<evidence type="ECO:0000256" key="1">
    <source>
        <dbReference type="SAM" id="Phobius"/>
    </source>
</evidence>
<keyword evidence="1" id="KW-1133">Transmembrane helix</keyword>
<keyword evidence="1" id="KW-0472">Membrane</keyword>
<dbReference type="EMBL" id="JBHUHV010000002">
    <property type="protein sequence ID" value="MFD2065380.1"/>
    <property type="molecule type" value="Genomic_DNA"/>
</dbReference>
<dbReference type="SUPFAM" id="SSF52317">
    <property type="entry name" value="Class I glutamine amidotransferase-like"/>
    <property type="match status" value="1"/>
</dbReference>
<feature type="transmembrane region" description="Helical" evidence="1">
    <location>
        <begin position="56"/>
        <end position="74"/>
    </location>
</feature>
<accession>A0ABW4WU89</accession>
<reference evidence="4" key="1">
    <citation type="journal article" date="2019" name="Int. J. Syst. Evol. Microbiol.">
        <title>The Global Catalogue of Microorganisms (GCM) 10K type strain sequencing project: providing services to taxonomists for standard genome sequencing and annotation.</title>
        <authorList>
            <consortium name="The Broad Institute Genomics Platform"/>
            <consortium name="The Broad Institute Genome Sequencing Center for Infectious Disease"/>
            <person name="Wu L."/>
            <person name="Ma J."/>
        </authorList>
    </citation>
    <scope>NUCLEOTIDE SEQUENCE [LARGE SCALE GENOMIC DNA]</scope>
    <source>
        <strain evidence="4">JCM 16545</strain>
    </source>
</reference>
<dbReference type="InterPro" id="IPR029062">
    <property type="entry name" value="Class_I_gatase-like"/>
</dbReference>
<name>A0ABW4WU89_9BACT</name>
<evidence type="ECO:0000313" key="4">
    <source>
        <dbReference type="Proteomes" id="UP001597369"/>
    </source>
</evidence>
<dbReference type="NCBIfam" id="TIGR02226">
    <property type="entry name" value="two_anch"/>
    <property type="match status" value="1"/>
</dbReference>
<evidence type="ECO:0000313" key="3">
    <source>
        <dbReference type="EMBL" id="MFD2065380.1"/>
    </source>
</evidence>
<dbReference type="Proteomes" id="UP001597369">
    <property type="component" value="Unassembled WGS sequence"/>
</dbReference>
<comment type="caution">
    <text evidence="3">The sequence shown here is derived from an EMBL/GenBank/DDBJ whole genome shotgun (WGS) entry which is preliminary data.</text>
</comment>
<dbReference type="RefSeq" id="WP_229959680.1">
    <property type="nucleotide sequence ID" value="NZ_JAJJWI010000006.1"/>
</dbReference>
<keyword evidence="1" id="KW-0812">Transmembrane</keyword>